<gene>
    <name evidence="1" type="ORF">BXY80_2095</name>
</gene>
<protein>
    <recommendedName>
        <fullName evidence="3">Polyketide cyclase/dehydrase/lipid transport protein</fullName>
    </recommendedName>
</protein>
<dbReference type="RefSeq" id="WP_120201659.1">
    <property type="nucleotide sequence ID" value="NZ_RAQJ01000004.1"/>
</dbReference>
<dbReference type="InterPro" id="IPR023393">
    <property type="entry name" value="START-like_dom_sf"/>
</dbReference>
<dbReference type="AlphaFoldDB" id="A0A420DGI3"/>
<evidence type="ECO:0008006" key="3">
    <source>
        <dbReference type="Google" id="ProtNLM"/>
    </source>
</evidence>
<comment type="caution">
    <text evidence="1">The sequence shown here is derived from an EMBL/GenBank/DDBJ whole genome shotgun (WGS) entry which is preliminary data.</text>
</comment>
<dbReference type="OrthoDB" id="411301at2"/>
<organism evidence="1 2">
    <name type="scientific">Ichthyenterobacterium magnum</name>
    <dbReference type="NCBI Taxonomy" id="1230530"/>
    <lineage>
        <taxon>Bacteria</taxon>
        <taxon>Pseudomonadati</taxon>
        <taxon>Bacteroidota</taxon>
        <taxon>Flavobacteriia</taxon>
        <taxon>Flavobacteriales</taxon>
        <taxon>Flavobacteriaceae</taxon>
        <taxon>Ichthyenterobacterium</taxon>
    </lineage>
</organism>
<sequence length="151" mass="17474">MKYTSEIIVKVPLDEFVKKMNNAENMKHWQRGLIATEHISGTPGEFGAKMKLNYQLGKRKMELIETVTKSNFPDEFHAIYSTKGMHNAQVNFFTQTPEGYTKWTSKAEFTPLNFSMKVMTFLMPRAFKKQTLKYMHDFKNFAEKGTSVANA</sequence>
<keyword evidence="2" id="KW-1185">Reference proteome</keyword>
<reference evidence="1 2" key="1">
    <citation type="submission" date="2018-09" db="EMBL/GenBank/DDBJ databases">
        <title>Genomic Encyclopedia of Archaeal and Bacterial Type Strains, Phase II (KMG-II): from individual species to whole genera.</title>
        <authorList>
            <person name="Goeker M."/>
        </authorList>
    </citation>
    <scope>NUCLEOTIDE SEQUENCE [LARGE SCALE GENOMIC DNA]</scope>
    <source>
        <strain evidence="1 2">DSM 26283</strain>
    </source>
</reference>
<dbReference type="Gene3D" id="3.30.530.20">
    <property type="match status" value="1"/>
</dbReference>
<evidence type="ECO:0000313" key="2">
    <source>
        <dbReference type="Proteomes" id="UP000284892"/>
    </source>
</evidence>
<dbReference type="Proteomes" id="UP000284892">
    <property type="component" value="Unassembled WGS sequence"/>
</dbReference>
<proteinExistence type="predicted"/>
<evidence type="ECO:0000313" key="1">
    <source>
        <dbReference type="EMBL" id="RKE92179.1"/>
    </source>
</evidence>
<dbReference type="EMBL" id="RAQJ01000004">
    <property type="protein sequence ID" value="RKE92179.1"/>
    <property type="molecule type" value="Genomic_DNA"/>
</dbReference>
<accession>A0A420DGI3</accession>
<name>A0A420DGI3_9FLAO</name>
<dbReference type="SUPFAM" id="SSF55961">
    <property type="entry name" value="Bet v1-like"/>
    <property type="match status" value="1"/>
</dbReference>